<dbReference type="Gene3D" id="1.10.555.10">
    <property type="entry name" value="Rho GTPase activation protein"/>
    <property type="match status" value="1"/>
</dbReference>
<dbReference type="PANTHER" id="PTHR45808">
    <property type="entry name" value="RHO GTPASE-ACTIVATING PROTEIN 68F"/>
    <property type="match status" value="1"/>
</dbReference>
<dbReference type="SMART" id="SM00324">
    <property type="entry name" value="RhoGAP"/>
    <property type="match status" value="1"/>
</dbReference>
<dbReference type="PROSITE" id="PS50238">
    <property type="entry name" value="RHOGAP"/>
    <property type="match status" value="1"/>
</dbReference>
<dbReference type="Pfam" id="PF00620">
    <property type="entry name" value="RhoGAP"/>
    <property type="match status" value="1"/>
</dbReference>
<proteinExistence type="predicted"/>
<dbReference type="GO" id="GO:2001136">
    <property type="term" value="P:negative regulation of endocytic recycling"/>
    <property type="evidence" value="ECO:0000318"/>
    <property type="project" value="GO_Central"/>
</dbReference>
<reference evidence="3 4" key="1">
    <citation type="journal article" date="2008" name="Nature">
        <title>The Trichoplax genome and the nature of placozoans.</title>
        <authorList>
            <person name="Srivastava M."/>
            <person name="Begovic E."/>
            <person name="Chapman J."/>
            <person name="Putnam N.H."/>
            <person name="Hellsten U."/>
            <person name="Kawashima T."/>
            <person name="Kuo A."/>
            <person name="Mitros T."/>
            <person name="Salamov A."/>
            <person name="Carpenter M.L."/>
            <person name="Signorovitch A.Y."/>
            <person name="Moreno M.A."/>
            <person name="Kamm K."/>
            <person name="Grimwood J."/>
            <person name="Schmutz J."/>
            <person name="Shapiro H."/>
            <person name="Grigoriev I.V."/>
            <person name="Buss L.W."/>
            <person name="Schierwater B."/>
            <person name="Dellaporta S.L."/>
            <person name="Rokhsar D.S."/>
        </authorList>
    </citation>
    <scope>NUCLEOTIDE SEQUENCE [LARGE SCALE GENOMIC DNA]</scope>
    <source>
        <strain evidence="3 4">Grell-BS-1999</strain>
    </source>
</reference>
<evidence type="ECO:0000259" key="1">
    <source>
        <dbReference type="PROSITE" id="PS50191"/>
    </source>
</evidence>
<evidence type="ECO:0000313" key="4">
    <source>
        <dbReference type="Proteomes" id="UP000009022"/>
    </source>
</evidence>
<dbReference type="CTD" id="6758994"/>
<dbReference type="FunCoup" id="B3SBY9">
    <property type="interactions" value="188"/>
</dbReference>
<dbReference type="GO" id="GO:0005096">
    <property type="term" value="F:GTPase activator activity"/>
    <property type="evidence" value="ECO:0000318"/>
    <property type="project" value="GO_Central"/>
</dbReference>
<evidence type="ECO:0000259" key="2">
    <source>
        <dbReference type="PROSITE" id="PS50238"/>
    </source>
</evidence>
<dbReference type="OMA" id="WLQNAYK"/>
<gene>
    <name evidence="3" type="ORF">TRIADDRAFT_38479</name>
</gene>
<evidence type="ECO:0008006" key="5">
    <source>
        <dbReference type="Google" id="ProtNLM"/>
    </source>
</evidence>
<dbReference type="CDD" id="cd00170">
    <property type="entry name" value="SEC14"/>
    <property type="match status" value="1"/>
</dbReference>
<organism evidence="3 4">
    <name type="scientific">Trichoplax adhaerens</name>
    <name type="common">Trichoplax reptans</name>
    <dbReference type="NCBI Taxonomy" id="10228"/>
    <lineage>
        <taxon>Eukaryota</taxon>
        <taxon>Metazoa</taxon>
        <taxon>Placozoa</taxon>
        <taxon>Uniplacotomia</taxon>
        <taxon>Trichoplacea</taxon>
        <taxon>Trichoplacidae</taxon>
        <taxon>Trichoplax</taxon>
    </lineage>
</organism>
<dbReference type="InterPro" id="IPR001251">
    <property type="entry name" value="CRAL-TRIO_dom"/>
</dbReference>
<dbReference type="GO" id="GO:0007264">
    <property type="term" value="P:small GTPase-mediated signal transduction"/>
    <property type="evidence" value="ECO:0000318"/>
    <property type="project" value="GO_Central"/>
</dbReference>
<feature type="domain" description="Rho-GAP" evidence="2">
    <location>
        <begin position="185"/>
        <end position="370"/>
    </location>
</feature>
<dbReference type="PANTHER" id="PTHR45808:SF2">
    <property type="entry name" value="RHO GTPASE-ACTIVATING PROTEIN 68F"/>
    <property type="match status" value="1"/>
</dbReference>
<dbReference type="AlphaFoldDB" id="B3SBY9"/>
<feature type="domain" description="CRAL-TRIO" evidence="1">
    <location>
        <begin position="8"/>
        <end position="165"/>
    </location>
</feature>
<dbReference type="GO" id="GO:0005737">
    <property type="term" value="C:cytoplasm"/>
    <property type="evidence" value="ECO:0000318"/>
    <property type="project" value="GO_Central"/>
</dbReference>
<dbReference type="HOGENOM" id="CLU_030214_1_0_1"/>
<dbReference type="InterPro" id="IPR008936">
    <property type="entry name" value="Rho_GTPase_activation_prot"/>
</dbReference>
<sequence>MQHCGGYAEVTVTNFLHLFYLHVGDDRNSRKLILFYSCRLPPVAEIEHERLLEYLKKTLDSYVESDYSLIYFHYGLNSKNKPSYTWLIQAYRAFDRKYKKNLKALYIVHASNFIKVMFTLLRPIISRKFGRKVQYINRLEELKEFTHYDQLDIPSEVDEYDQRKGSKISRNVSNTNIGGSSVFGVSLKQLLLREDRQIPLIVERCCEYITENGLENEGIFRRSANFLTLNDVKNKFDDGEDVEFAYYNDIHLPAVLLKKWLRELPEPLLTFKTNKFLEYFDGNHDDNQIEIIKQIIRNLPEENRVLLCFLLDFLKKVEAKSDVNKMTASNLAIVFAPNLIWWSNSVASFDSIRQANRLTDSLITNNFLLKDE</sequence>
<dbReference type="SMART" id="SM00516">
    <property type="entry name" value="SEC14"/>
    <property type="match status" value="1"/>
</dbReference>
<accession>B3SBY9</accession>
<dbReference type="eggNOG" id="KOG4406">
    <property type="taxonomic scope" value="Eukaryota"/>
</dbReference>
<dbReference type="GeneID" id="6758994"/>
<dbReference type="InterPro" id="IPR036865">
    <property type="entry name" value="CRAL-TRIO_dom_sf"/>
</dbReference>
<dbReference type="OrthoDB" id="19923at2759"/>
<dbReference type="InterPro" id="IPR000198">
    <property type="entry name" value="RhoGAP_dom"/>
</dbReference>
<protein>
    <recommendedName>
        <fullName evidence="5">Rho-GAP domain-containing protein</fullName>
    </recommendedName>
</protein>
<dbReference type="PhylomeDB" id="B3SBY9"/>
<dbReference type="KEGG" id="tad:TRIADDRAFT_38479"/>
<dbReference type="RefSeq" id="XP_002117739.1">
    <property type="nucleotide sequence ID" value="XM_002117703.1"/>
</dbReference>
<dbReference type="PROSITE" id="PS50191">
    <property type="entry name" value="CRAL_TRIO"/>
    <property type="match status" value="1"/>
</dbReference>
<name>B3SBY9_TRIAD</name>
<dbReference type="Proteomes" id="UP000009022">
    <property type="component" value="Unassembled WGS sequence"/>
</dbReference>
<evidence type="ECO:0000313" key="3">
    <source>
        <dbReference type="EMBL" id="EDV19715.1"/>
    </source>
</evidence>
<dbReference type="Pfam" id="PF13716">
    <property type="entry name" value="CRAL_TRIO_2"/>
    <property type="match status" value="1"/>
</dbReference>
<dbReference type="InParanoid" id="B3SBY9"/>
<dbReference type="Gene3D" id="3.40.525.10">
    <property type="entry name" value="CRAL-TRIO lipid binding domain"/>
    <property type="match status" value="1"/>
</dbReference>
<dbReference type="EMBL" id="DS985267">
    <property type="protein sequence ID" value="EDV19715.1"/>
    <property type="molecule type" value="Genomic_DNA"/>
</dbReference>
<dbReference type="SUPFAM" id="SSF52087">
    <property type="entry name" value="CRAL/TRIO domain"/>
    <property type="match status" value="1"/>
</dbReference>
<dbReference type="SUPFAM" id="SSF48350">
    <property type="entry name" value="GTPase activation domain, GAP"/>
    <property type="match status" value="1"/>
</dbReference>
<keyword evidence="4" id="KW-1185">Reference proteome</keyword>